<feature type="domain" description="DUF1587" evidence="2">
    <location>
        <begin position="128"/>
        <end position="189"/>
    </location>
</feature>
<dbReference type="InterPro" id="IPR013036">
    <property type="entry name" value="DUF1587"/>
</dbReference>
<evidence type="ECO:0000313" key="6">
    <source>
        <dbReference type="EMBL" id="MBB5056860.1"/>
    </source>
</evidence>
<keyword evidence="7" id="KW-1185">Reference proteome</keyword>
<name>A0A7W7ZBI1_9BACT</name>
<protein>
    <recommendedName>
        <fullName evidence="8">DUF1592 domain-containing protein</fullName>
    </recommendedName>
</protein>
<dbReference type="Pfam" id="PF07626">
    <property type="entry name" value="PSD3"/>
    <property type="match status" value="1"/>
</dbReference>
<feature type="domain" description="DUF1592" evidence="4">
    <location>
        <begin position="462"/>
        <end position="588"/>
    </location>
</feature>
<dbReference type="Proteomes" id="UP000540989">
    <property type="component" value="Unassembled WGS sequence"/>
</dbReference>
<feature type="domain" description="DUF1595" evidence="5">
    <location>
        <begin position="377"/>
        <end position="437"/>
    </location>
</feature>
<evidence type="ECO:0000259" key="2">
    <source>
        <dbReference type="Pfam" id="PF07626"/>
    </source>
</evidence>
<dbReference type="EMBL" id="JACHIP010000002">
    <property type="protein sequence ID" value="MBB5056860.1"/>
    <property type="molecule type" value="Genomic_DNA"/>
</dbReference>
<dbReference type="Pfam" id="PF07624">
    <property type="entry name" value="PSD2"/>
    <property type="match status" value="1"/>
</dbReference>
<dbReference type="InterPro" id="IPR011478">
    <property type="entry name" value="DUF1585"/>
</dbReference>
<accession>A0A7W7ZBI1</accession>
<reference evidence="6 7" key="1">
    <citation type="submission" date="2020-08" db="EMBL/GenBank/DDBJ databases">
        <title>Genomic Encyclopedia of Type Strains, Phase IV (KMG-V): Genome sequencing to study the core and pangenomes of soil and plant-associated prokaryotes.</title>
        <authorList>
            <person name="Whitman W."/>
        </authorList>
    </citation>
    <scope>NUCLEOTIDE SEQUENCE [LARGE SCALE GENOMIC DNA]</scope>
    <source>
        <strain evidence="6 7">M8UP14</strain>
    </source>
</reference>
<organism evidence="6 7">
    <name type="scientific">Granulicella aggregans</name>
    <dbReference type="NCBI Taxonomy" id="474949"/>
    <lineage>
        <taxon>Bacteria</taxon>
        <taxon>Pseudomonadati</taxon>
        <taxon>Acidobacteriota</taxon>
        <taxon>Terriglobia</taxon>
        <taxon>Terriglobales</taxon>
        <taxon>Acidobacteriaceae</taxon>
        <taxon>Granulicella</taxon>
    </lineage>
</organism>
<dbReference type="InterPro" id="IPR013039">
    <property type="entry name" value="DUF1588"/>
</dbReference>
<dbReference type="Pfam" id="PF07627">
    <property type="entry name" value="PSCyt3"/>
    <property type="match status" value="1"/>
</dbReference>
<evidence type="ECO:0000259" key="1">
    <source>
        <dbReference type="Pfam" id="PF07624"/>
    </source>
</evidence>
<evidence type="ECO:0000259" key="5">
    <source>
        <dbReference type="Pfam" id="PF07637"/>
    </source>
</evidence>
<dbReference type="InterPro" id="IPR013043">
    <property type="entry name" value="DUF1595"/>
</dbReference>
<dbReference type="AlphaFoldDB" id="A0A7W7ZBI1"/>
<dbReference type="InterPro" id="IPR013042">
    <property type="entry name" value="DUF1592"/>
</dbReference>
<feature type="domain" description="DUF1585" evidence="1">
    <location>
        <begin position="718"/>
        <end position="791"/>
    </location>
</feature>
<proteinExistence type="predicted"/>
<feature type="domain" description="DUF1588" evidence="3">
    <location>
        <begin position="606"/>
        <end position="703"/>
    </location>
</feature>
<evidence type="ECO:0008006" key="8">
    <source>
        <dbReference type="Google" id="ProtNLM"/>
    </source>
</evidence>
<dbReference type="Pfam" id="PF07631">
    <property type="entry name" value="PSD4"/>
    <property type="match status" value="1"/>
</dbReference>
<gene>
    <name evidence="6" type="ORF">HDF16_001545</name>
</gene>
<dbReference type="RefSeq" id="WP_184215128.1">
    <property type="nucleotide sequence ID" value="NZ_JACHIP010000002.1"/>
</dbReference>
<evidence type="ECO:0000313" key="7">
    <source>
        <dbReference type="Proteomes" id="UP000540989"/>
    </source>
</evidence>
<evidence type="ECO:0000259" key="4">
    <source>
        <dbReference type="Pfam" id="PF07631"/>
    </source>
</evidence>
<evidence type="ECO:0000259" key="3">
    <source>
        <dbReference type="Pfam" id="PF07627"/>
    </source>
</evidence>
<sequence length="822" mass="89391">MRNRMMMAVCSLGLVTAYGQAPKAHTTATPHMTVDQQKQLVDQYCSDCHNPDEKRGSMTLTDLDLQHPEKNIDLAEKVIRRVGVNMMPPPGKARPDAATMKLFATSLASNVDTYAATRPAIGNPALHRLNRSEYSNSVHELLDVDVDAEKLLPSDAMSHGFDNMSDVLTLSPALMEAYIRAAGQISRQSIGDRSAAPLSSTYSLPRVVSQVGHVDGAPSGTRGGISVVHTFPADGLYTFKVTFYFSLEGQLFGAMQGNGQQIEISVNGARAAVFTLNPTMTKFDELRTPAIAVKAGPQRITAAFVNNYDGPVEDAVQPVGFSLLDLNQADLPGLTTLPHVHEFTVTGPTKVEGISETPSRKLIFSCHPDTAVQEEPCARSIVTRLAAQAYRRPVTTVEVARLMKLYELGHENGGFEGGVGVSLQAILSSPSFIYRFERSRQQGVRKNVKETVAPSGSLYPVSDLELASRLSYFLWSAAPDKTLFDFAEANKLHNPITLRAQVKRMLADPRSKSLSANFAGQWLHLQNLKGVQPDGYLYPAYDKTLGDSMRKETELFFGSVVHDDASVLTLLDGHYTYVNEQLAGLYGIPNVSGNRFRRVELTDQNRFGLLGQASILTLTSASNRTSPVIRGKYVMEIFFGTPPPPPPPNIPALKEHGDGGSVATVRERLEEHRKNPTCAACHKFMDPIGFALENYDPIGAWRSFDSGAPIDSAGVLYDGTKLSSPASLRNALMAHSDAFLGTFTENLFAYGMGRVLTPSDMPVVRSIAASAARHDNTFSSFVMGIVNSEPFRMRTAEPALPARFTAAIDLNEAATATDTAHH</sequence>
<comment type="caution">
    <text evidence="6">The sequence shown here is derived from an EMBL/GenBank/DDBJ whole genome shotgun (WGS) entry which is preliminary data.</text>
</comment>
<dbReference type="Pfam" id="PF07637">
    <property type="entry name" value="PSD5"/>
    <property type="match status" value="1"/>
</dbReference>